<dbReference type="PANTHER" id="PTHR30055">
    <property type="entry name" value="HTH-TYPE TRANSCRIPTIONAL REGULATOR RUTR"/>
    <property type="match status" value="1"/>
</dbReference>
<dbReference type="SUPFAM" id="SSF46689">
    <property type="entry name" value="Homeodomain-like"/>
    <property type="match status" value="1"/>
</dbReference>
<keyword evidence="1 2" id="KW-0238">DNA-binding</keyword>
<dbReference type="PANTHER" id="PTHR30055:SF226">
    <property type="entry name" value="HTH-TYPE TRANSCRIPTIONAL REGULATOR PKSA"/>
    <property type="match status" value="1"/>
</dbReference>
<evidence type="ECO:0000256" key="2">
    <source>
        <dbReference type="PROSITE-ProRule" id="PRU00335"/>
    </source>
</evidence>
<evidence type="ECO:0000313" key="5">
    <source>
        <dbReference type="EMBL" id="GAA4674625.1"/>
    </source>
</evidence>
<evidence type="ECO:0000259" key="4">
    <source>
        <dbReference type="PROSITE" id="PS50977"/>
    </source>
</evidence>
<name>A0ABP8VWH7_9PSEU</name>
<dbReference type="Proteomes" id="UP001500325">
    <property type="component" value="Unassembled WGS sequence"/>
</dbReference>
<dbReference type="EMBL" id="BAABIC010000001">
    <property type="protein sequence ID" value="GAA4674625.1"/>
    <property type="molecule type" value="Genomic_DNA"/>
</dbReference>
<feature type="region of interest" description="Disordered" evidence="3">
    <location>
        <begin position="202"/>
        <end position="225"/>
    </location>
</feature>
<accession>A0ABP8VWH7</accession>
<gene>
    <name evidence="5" type="ORF">GCM10023215_02850</name>
</gene>
<organism evidence="5 6">
    <name type="scientific">Pseudonocardia yuanmonensis</name>
    <dbReference type="NCBI Taxonomy" id="1095914"/>
    <lineage>
        <taxon>Bacteria</taxon>
        <taxon>Bacillati</taxon>
        <taxon>Actinomycetota</taxon>
        <taxon>Actinomycetes</taxon>
        <taxon>Pseudonocardiales</taxon>
        <taxon>Pseudonocardiaceae</taxon>
        <taxon>Pseudonocardia</taxon>
    </lineage>
</organism>
<reference evidence="6" key="1">
    <citation type="journal article" date="2019" name="Int. J. Syst. Evol. Microbiol.">
        <title>The Global Catalogue of Microorganisms (GCM) 10K type strain sequencing project: providing services to taxonomists for standard genome sequencing and annotation.</title>
        <authorList>
            <consortium name="The Broad Institute Genomics Platform"/>
            <consortium name="The Broad Institute Genome Sequencing Center for Infectious Disease"/>
            <person name="Wu L."/>
            <person name="Ma J."/>
        </authorList>
    </citation>
    <scope>NUCLEOTIDE SEQUENCE [LARGE SCALE GENOMIC DNA]</scope>
    <source>
        <strain evidence="6">JCM 18055</strain>
    </source>
</reference>
<proteinExistence type="predicted"/>
<dbReference type="RefSeq" id="WP_345377776.1">
    <property type="nucleotide sequence ID" value="NZ_BAABIC010000001.1"/>
</dbReference>
<dbReference type="InterPro" id="IPR050109">
    <property type="entry name" value="HTH-type_TetR-like_transc_reg"/>
</dbReference>
<sequence length="225" mass="24670">MTERRPGRREERTAETRAAILRVAEELFSEQGWQGTRMTEVAARSGVAIATLYNHFGSKHALIAHLFVPRIADAVAAVEERIAAGATPHEVVRVAVGEMVLMLRVRRTLTFALFAALQEDAIRNDGPPRGPDDTRVIAQIPRILDTALRYAADVLGLDLDVDRTARYHTNALLLQVLTRPDSTAGDVRDFVLRQLAGVLPPAPRGQLRRAAGPWSPGPVARRSPP</sequence>
<dbReference type="InterPro" id="IPR001647">
    <property type="entry name" value="HTH_TetR"/>
</dbReference>
<comment type="caution">
    <text evidence="5">The sequence shown here is derived from an EMBL/GenBank/DDBJ whole genome shotgun (WGS) entry which is preliminary data.</text>
</comment>
<keyword evidence="6" id="KW-1185">Reference proteome</keyword>
<dbReference type="Gene3D" id="1.10.357.10">
    <property type="entry name" value="Tetracycline Repressor, domain 2"/>
    <property type="match status" value="1"/>
</dbReference>
<protein>
    <recommendedName>
        <fullName evidence="4">HTH tetR-type domain-containing protein</fullName>
    </recommendedName>
</protein>
<evidence type="ECO:0000256" key="3">
    <source>
        <dbReference type="SAM" id="MobiDB-lite"/>
    </source>
</evidence>
<feature type="domain" description="HTH tetR-type" evidence="4">
    <location>
        <begin position="14"/>
        <end position="74"/>
    </location>
</feature>
<dbReference type="PROSITE" id="PS50977">
    <property type="entry name" value="HTH_TETR_2"/>
    <property type="match status" value="1"/>
</dbReference>
<feature type="DNA-binding region" description="H-T-H motif" evidence="2">
    <location>
        <begin position="37"/>
        <end position="56"/>
    </location>
</feature>
<dbReference type="InterPro" id="IPR009057">
    <property type="entry name" value="Homeodomain-like_sf"/>
</dbReference>
<dbReference type="PRINTS" id="PR00455">
    <property type="entry name" value="HTHTETR"/>
</dbReference>
<evidence type="ECO:0000256" key="1">
    <source>
        <dbReference type="ARBA" id="ARBA00023125"/>
    </source>
</evidence>
<evidence type="ECO:0000313" key="6">
    <source>
        <dbReference type="Proteomes" id="UP001500325"/>
    </source>
</evidence>
<dbReference type="Pfam" id="PF00440">
    <property type="entry name" value="TetR_N"/>
    <property type="match status" value="1"/>
</dbReference>